<evidence type="ECO:0000256" key="1">
    <source>
        <dbReference type="SAM" id="MobiDB-lite"/>
    </source>
</evidence>
<feature type="region of interest" description="Disordered" evidence="1">
    <location>
        <begin position="142"/>
        <end position="187"/>
    </location>
</feature>
<dbReference type="AlphaFoldDB" id="A0A654D718"/>
<dbReference type="Proteomes" id="UP000432350">
    <property type="component" value="Unassembled WGS sequence"/>
</dbReference>
<dbReference type="EMBL" id="CABWMV010000024">
    <property type="protein sequence ID" value="VXD01248.1"/>
    <property type="molecule type" value="Genomic_DNA"/>
</dbReference>
<evidence type="ECO:0000313" key="4">
    <source>
        <dbReference type="Proteomes" id="UP000432350"/>
    </source>
</evidence>
<feature type="compositionally biased region" description="Basic and acidic residues" evidence="1">
    <location>
        <begin position="142"/>
        <end position="173"/>
    </location>
</feature>
<proteinExistence type="predicted"/>
<sequence length="187" mass="21640">MKKLFYAAAIIAGLFTAGAAQAQVSISVNIGSQPSWGPAGYDYARYYYMPEYNMYYDVPARCYVYYDNGGWIRRASLPRRYRHYDFYRVHKVVINDRTPWHHHDRYRSRYGGYRGRQVAIRDSHHGGGYSFASERRVSREHSWGERRGYDRGNDRGYGRGREGGHGRGNDQGHGHGRGNGHGGRHRD</sequence>
<feature type="signal peptide" evidence="2">
    <location>
        <begin position="1"/>
        <end position="22"/>
    </location>
</feature>
<feature type="chain" id="PRO_5024870276" description="DUF3300 domain-containing protein" evidence="2">
    <location>
        <begin position="23"/>
        <end position="187"/>
    </location>
</feature>
<reference evidence="3 4" key="1">
    <citation type="submission" date="2019-10" db="EMBL/GenBank/DDBJ databases">
        <authorList>
            <person name="Karimi E."/>
        </authorList>
    </citation>
    <scope>NUCLEOTIDE SEQUENCE [LARGE SCALE GENOMIC DNA]</scope>
    <source>
        <strain evidence="3">Sphingobacterium sp. 8BC</strain>
    </source>
</reference>
<evidence type="ECO:0000313" key="3">
    <source>
        <dbReference type="EMBL" id="VXD01248.1"/>
    </source>
</evidence>
<evidence type="ECO:0000256" key="2">
    <source>
        <dbReference type="SAM" id="SignalP"/>
    </source>
</evidence>
<organism evidence="3 4">
    <name type="scientific">Sphingobacterium multivorum</name>
    <dbReference type="NCBI Taxonomy" id="28454"/>
    <lineage>
        <taxon>Bacteria</taxon>
        <taxon>Pseudomonadati</taxon>
        <taxon>Bacteroidota</taxon>
        <taxon>Sphingobacteriia</taxon>
        <taxon>Sphingobacteriales</taxon>
        <taxon>Sphingobacteriaceae</taxon>
        <taxon>Sphingobacterium</taxon>
    </lineage>
</organism>
<keyword evidence="2" id="KW-0732">Signal</keyword>
<evidence type="ECO:0008006" key="5">
    <source>
        <dbReference type="Google" id="ProtNLM"/>
    </source>
</evidence>
<dbReference type="RefSeq" id="WP_115048048.1">
    <property type="nucleotide sequence ID" value="NZ_CP068086.1"/>
</dbReference>
<accession>A0A654D718</accession>
<gene>
    <name evidence="3" type="ORF">SPHINGO8BC_51692</name>
</gene>
<name>A0A654D718_SPHMU</name>
<feature type="compositionally biased region" description="Basic residues" evidence="1">
    <location>
        <begin position="174"/>
        <end position="187"/>
    </location>
</feature>
<protein>
    <recommendedName>
        <fullName evidence="5">DUF3300 domain-containing protein</fullName>
    </recommendedName>
</protein>